<comment type="subcellular location">
    <subcellularLocation>
        <location evidence="1">Cell envelope</location>
    </subcellularLocation>
</comment>
<dbReference type="GO" id="GO:0030313">
    <property type="term" value="C:cell envelope"/>
    <property type="evidence" value="ECO:0007669"/>
    <property type="project" value="UniProtKB-SubCell"/>
</dbReference>
<evidence type="ECO:0000256" key="2">
    <source>
        <dbReference type="ARBA" id="ARBA00011028"/>
    </source>
</evidence>
<dbReference type="KEGG" id="osu:NT6N_13290"/>
<dbReference type="SUPFAM" id="SSF53807">
    <property type="entry name" value="Helical backbone' metal receptor"/>
    <property type="match status" value="1"/>
</dbReference>
<keyword evidence="5" id="KW-0732">Signal</keyword>
<accession>A0AAT9FJZ6</accession>
<keyword evidence="3 6" id="KW-0813">Transport</keyword>
<dbReference type="GO" id="GO:0046872">
    <property type="term" value="F:metal ion binding"/>
    <property type="evidence" value="ECO:0007669"/>
    <property type="project" value="UniProtKB-KW"/>
</dbReference>
<proteinExistence type="inferred from homology"/>
<dbReference type="InterPro" id="IPR050492">
    <property type="entry name" value="Bact_metal-bind_prot9"/>
</dbReference>
<protein>
    <submittedName>
        <fullName evidence="7">Manganese transporter</fullName>
    </submittedName>
</protein>
<dbReference type="InterPro" id="IPR006129">
    <property type="entry name" value="AdhesinB"/>
</dbReference>
<dbReference type="GO" id="GO:0007155">
    <property type="term" value="P:cell adhesion"/>
    <property type="evidence" value="ECO:0007669"/>
    <property type="project" value="InterPro"/>
</dbReference>
<organism evidence="7">
    <name type="scientific">Oceaniferula spumae</name>
    <dbReference type="NCBI Taxonomy" id="2979115"/>
    <lineage>
        <taxon>Bacteria</taxon>
        <taxon>Pseudomonadati</taxon>
        <taxon>Verrucomicrobiota</taxon>
        <taxon>Verrucomicrobiia</taxon>
        <taxon>Verrucomicrobiales</taxon>
        <taxon>Verrucomicrobiaceae</taxon>
        <taxon>Oceaniferula</taxon>
    </lineage>
</organism>
<evidence type="ECO:0000256" key="5">
    <source>
        <dbReference type="ARBA" id="ARBA00022729"/>
    </source>
</evidence>
<evidence type="ECO:0000256" key="3">
    <source>
        <dbReference type="ARBA" id="ARBA00022448"/>
    </source>
</evidence>
<keyword evidence="4" id="KW-0479">Metal-binding</keyword>
<evidence type="ECO:0000256" key="6">
    <source>
        <dbReference type="RuleBase" id="RU003512"/>
    </source>
</evidence>
<evidence type="ECO:0000256" key="4">
    <source>
        <dbReference type="ARBA" id="ARBA00022723"/>
    </source>
</evidence>
<dbReference type="Pfam" id="PF01297">
    <property type="entry name" value="ZnuA"/>
    <property type="match status" value="1"/>
</dbReference>
<dbReference type="Gene3D" id="3.40.50.1980">
    <property type="entry name" value="Nitrogenase molybdenum iron protein domain"/>
    <property type="match status" value="2"/>
</dbReference>
<dbReference type="EMBL" id="AP026866">
    <property type="protein sequence ID" value="BDS06289.1"/>
    <property type="molecule type" value="Genomic_DNA"/>
</dbReference>
<evidence type="ECO:0000256" key="1">
    <source>
        <dbReference type="ARBA" id="ARBA00004196"/>
    </source>
</evidence>
<dbReference type="InterPro" id="IPR006128">
    <property type="entry name" value="Lipoprotein_PsaA-like"/>
</dbReference>
<name>A0AAT9FJZ6_9BACT</name>
<dbReference type="AlphaFoldDB" id="A0AAT9FJZ6"/>
<gene>
    <name evidence="7" type="primary">troA</name>
    <name evidence="7" type="ORF">NT6N_13290</name>
</gene>
<dbReference type="PANTHER" id="PTHR42953:SF1">
    <property type="entry name" value="METAL-BINDING PROTEIN HI_0362-RELATED"/>
    <property type="match status" value="1"/>
</dbReference>
<sequence>MAKKIIVIVLVLGALVGGLAFLLKQEQGKVNDGSPDSALLKVVTTSTMVTDMVRAVGGERIAVQGIMGPKVDPHSFQVTSSASAALLKADLVFYSGLHLEGKMQETLEKRAAEKKDTFAVTDGIPKEKLLKPQEDFVGYHDPHVWGNPELWTHCLDVVVEALSKADPEGADEYEMRAGLYKDSLMELHAWAKKRMEEVPASQRVLVTSHDAFFYFGKAYGFEVRGLQGVSTNSEAGLKDRAELVYFIKERRLKTIFPESSVNAKGIKAVAAEAGVAVSEHELFSDAMGDPGDTVELHGETYDKGTFVGMIKHNVNTIVDGLK</sequence>
<dbReference type="GO" id="GO:0030001">
    <property type="term" value="P:metal ion transport"/>
    <property type="evidence" value="ECO:0007669"/>
    <property type="project" value="InterPro"/>
</dbReference>
<evidence type="ECO:0000313" key="7">
    <source>
        <dbReference type="EMBL" id="BDS06289.1"/>
    </source>
</evidence>
<dbReference type="PRINTS" id="PR00690">
    <property type="entry name" value="ADHESNFAMILY"/>
</dbReference>
<dbReference type="PRINTS" id="PR00691">
    <property type="entry name" value="ADHESINB"/>
</dbReference>
<comment type="similarity">
    <text evidence="2 6">Belongs to the bacterial solute-binding protein 9 family.</text>
</comment>
<dbReference type="InterPro" id="IPR006127">
    <property type="entry name" value="ZnuA-like"/>
</dbReference>
<dbReference type="PANTHER" id="PTHR42953">
    <property type="entry name" value="HIGH-AFFINITY ZINC UPTAKE SYSTEM PROTEIN ZNUA-RELATED"/>
    <property type="match status" value="1"/>
</dbReference>
<reference evidence="7" key="1">
    <citation type="submission" date="2024-07" db="EMBL/GenBank/DDBJ databases">
        <title>Complete genome sequence of Verrucomicrobiaceae bacterium NT6N.</title>
        <authorList>
            <person name="Huang C."/>
            <person name="Takami H."/>
            <person name="Hamasaki K."/>
        </authorList>
    </citation>
    <scope>NUCLEOTIDE SEQUENCE</scope>
    <source>
        <strain evidence="7">NT6N</strain>
    </source>
</reference>